<dbReference type="InterPro" id="IPR020094">
    <property type="entry name" value="TruA/RsuA/RluB/E/F_N"/>
</dbReference>
<comment type="catalytic activity">
    <reaction evidence="4 5">
        <text>uridine(38/39/40) in tRNA = pseudouridine(38/39/40) in tRNA</text>
        <dbReference type="Rhea" id="RHEA:22376"/>
        <dbReference type="Rhea" id="RHEA-COMP:10085"/>
        <dbReference type="Rhea" id="RHEA-COMP:10087"/>
        <dbReference type="ChEBI" id="CHEBI:65314"/>
        <dbReference type="ChEBI" id="CHEBI:65315"/>
        <dbReference type="EC" id="5.4.99.12"/>
    </reaction>
</comment>
<evidence type="ECO:0000256" key="1">
    <source>
        <dbReference type="ARBA" id="ARBA00009375"/>
    </source>
</evidence>
<organism evidence="7 8">
    <name type="scientific">Pistricoccus aurantiacus</name>
    <dbReference type="NCBI Taxonomy" id="1883414"/>
    <lineage>
        <taxon>Bacteria</taxon>
        <taxon>Pseudomonadati</taxon>
        <taxon>Pseudomonadota</taxon>
        <taxon>Gammaproteobacteria</taxon>
        <taxon>Oceanospirillales</taxon>
        <taxon>Halomonadaceae</taxon>
        <taxon>Pistricoccus</taxon>
    </lineage>
</organism>
<evidence type="ECO:0000259" key="6">
    <source>
        <dbReference type="Pfam" id="PF01416"/>
    </source>
</evidence>
<dbReference type="KEGG" id="paur:FGL86_15585"/>
<dbReference type="Pfam" id="PF01416">
    <property type="entry name" value="PseudoU_synth_1"/>
    <property type="match status" value="2"/>
</dbReference>
<protein>
    <recommendedName>
        <fullName evidence="4">tRNA pseudouridine synthase A</fullName>
        <ecNumber evidence="4">5.4.99.12</ecNumber>
    </recommendedName>
    <alternativeName>
        <fullName evidence="4">tRNA pseudouridine(38-40) synthase</fullName>
    </alternativeName>
    <alternativeName>
        <fullName evidence="4">tRNA pseudouridylate synthase I</fullName>
    </alternativeName>
    <alternativeName>
        <fullName evidence="4">tRNA-uridine isomerase I</fullName>
    </alternativeName>
</protein>
<gene>
    <name evidence="4 7" type="primary">truA</name>
    <name evidence="7" type="ORF">FGL86_15585</name>
</gene>
<reference evidence="7 8" key="1">
    <citation type="submission" date="2019-06" db="EMBL/GenBank/DDBJ databases">
        <title>Genome analyses of bacteria isolated from kimchi.</title>
        <authorList>
            <person name="Lee S."/>
            <person name="Ahn S."/>
            <person name="Roh S."/>
        </authorList>
    </citation>
    <scope>NUCLEOTIDE SEQUENCE [LARGE SCALE GENOMIC DNA]</scope>
    <source>
        <strain evidence="7 8">CBA4606</strain>
    </source>
</reference>
<evidence type="ECO:0000313" key="8">
    <source>
        <dbReference type="Proteomes" id="UP000321272"/>
    </source>
</evidence>
<evidence type="ECO:0000256" key="4">
    <source>
        <dbReference type="HAMAP-Rule" id="MF_00171"/>
    </source>
</evidence>
<keyword evidence="8" id="KW-1185">Reference proteome</keyword>
<feature type="domain" description="Pseudouridine synthase I TruA alpha/beta" evidence="6">
    <location>
        <begin position="21"/>
        <end position="116"/>
    </location>
</feature>
<feature type="domain" description="Pseudouridine synthase I TruA alpha/beta" evidence="6">
    <location>
        <begin position="156"/>
        <end position="258"/>
    </location>
</feature>
<dbReference type="EMBL" id="CP042382">
    <property type="protein sequence ID" value="QEA40356.1"/>
    <property type="molecule type" value="Genomic_DNA"/>
</dbReference>
<dbReference type="Gene3D" id="3.30.70.660">
    <property type="entry name" value="Pseudouridine synthase I, catalytic domain, C-terminal subdomain"/>
    <property type="match status" value="1"/>
</dbReference>
<name>A0A5B8SUF2_9GAMM</name>
<dbReference type="SUPFAM" id="SSF55120">
    <property type="entry name" value="Pseudouridine synthase"/>
    <property type="match status" value="1"/>
</dbReference>
<dbReference type="CDD" id="cd02570">
    <property type="entry name" value="PseudoU_synth_EcTruA"/>
    <property type="match status" value="1"/>
</dbReference>
<accession>A0A5B8SUF2</accession>
<dbReference type="InterPro" id="IPR020103">
    <property type="entry name" value="PsdUridine_synth_cat_dom_sf"/>
</dbReference>
<comment type="similarity">
    <text evidence="1 4 5">Belongs to the tRNA pseudouridine synthase TruA family.</text>
</comment>
<feature type="active site" description="Nucleophile" evidence="4">
    <location>
        <position position="65"/>
    </location>
</feature>
<evidence type="ECO:0000313" key="7">
    <source>
        <dbReference type="EMBL" id="QEA40356.1"/>
    </source>
</evidence>
<dbReference type="GO" id="GO:0031119">
    <property type="term" value="P:tRNA pseudouridine synthesis"/>
    <property type="evidence" value="ECO:0007669"/>
    <property type="project" value="UniProtKB-UniRule"/>
</dbReference>
<dbReference type="InterPro" id="IPR020095">
    <property type="entry name" value="PsdUridine_synth_TruA_C"/>
</dbReference>
<proteinExistence type="inferred from homology"/>
<dbReference type="OrthoDB" id="9811823at2"/>
<dbReference type="PANTHER" id="PTHR11142">
    <property type="entry name" value="PSEUDOURIDYLATE SYNTHASE"/>
    <property type="match status" value="1"/>
</dbReference>
<dbReference type="Gene3D" id="3.30.70.580">
    <property type="entry name" value="Pseudouridine synthase I, catalytic domain, N-terminal subdomain"/>
    <property type="match status" value="1"/>
</dbReference>
<dbReference type="AlphaFoldDB" id="A0A5B8SUF2"/>
<dbReference type="InterPro" id="IPR001406">
    <property type="entry name" value="PsdUridine_synth_TruA"/>
</dbReference>
<dbReference type="GO" id="GO:0003723">
    <property type="term" value="F:RNA binding"/>
    <property type="evidence" value="ECO:0007669"/>
    <property type="project" value="InterPro"/>
</dbReference>
<keyword evidence="3 4" id="KW-0413">Isomerase</keyword>
<comment type="subunit">
    <text evidence="4">Homodimer.</text>
</comment>
<evidence type="ECO:0000256" key="5">
    <source>
        <dbReference type="RuleBase" id="RU003792"/>
    </source>
</evidence>
<keyword evidence="2 4" id="KW-0819">tRNA processing</keyword>
<dbReference type="GO" id="GO:0160147">
    <property type="term" value="F:tRNA pseudouridine(38-40) synthase activity"/>
    <property type="evidence" value="ECO:0007669"/>
    <property type="project" value="UniProtKB-EC"/>
</dbReference>
<dbReference type="EC" id="5.4.99.12" evidence="4"/>
<evidence type="ECO:0000256" key="2">
    <source>
        <dbReference type="ARBA" id="ARBA00022694"/>
    </source>
</evidence>
<sequence length="325" mass="36125">MSFFVRLNERTPLVGRLAMGVEYDGSGYCGWQRLKHAPSVQAALETALSQVSGDTVKVHCSGRTDSGVHATRQIVHLDPPVKRSEKAWVFGANTNLPRDIAVRWIREVPDDFHARFKALARRYRYVILNQPGRPVLERANATWCREPLDDKAMHAAAQALIGEQDFSSFRAAGCQSKTPWRHLHFIEVHRHGPLVVVDVQANAFLHHMIRNIVGALVAVGRGEQGVGYLAELLALKDRKLASATAPGCGLHFVDCVYDSRFDLPREPLGPNLLAFLGEWTGERELPDNPRFAYRRGQPGCDLPRCDQSQGEALTGKLALSREPLA</sequence>
<dbReference type="FunFam" id="3.30.70.580:FF:000001">
    <property type="entry name" value="tRNA pseudouridine synthase A"/>
    <property type="match status" value="1"/>
</dbReference>
<dbReference type="PANTHER" id="PTHR11142:SF0">
    <property type="entry name" value="TRNA PSEUDOURIDINE SYNTHASE-LIKE 1"/>
    <property type="match status" value="1"/>
</dbReference>
<evidence type="ECO:0000256" key="3">
    <source>
        <dbReference type="ARBA" id="ARBA00023235"/>
    </source>
</evidence>
<dbReference type="NCBIfam" id="TIGR00071">
    <property type="entry name" value="hisT_truA"/>
    <property type="match status" value="1"/>
</dbReference>
<comment type="function">
    <text evidence="4">Formation of pseudouridine at positions 38, 39 and 40 in the anticodon stem and loop of transfer RNAs.</text>
</comment>
<dbReference type="Proteomes" id="UP000321272">
    <property type="component" value="Chromosome"/>
</dbReference>
<feature type="binding site" evidence="4">
    <location>
        <position position="123"/>
    </location>
    <ligand>
        <name>substrate</name>
    </ligand>
</feature>
<comment type="caution">
    <text evidence="4">Lacks conserved residue(s) required for the propagation of feature annotation.</text>
</comment>
<dbReference type="HAMAP" id="MF_00171">
    <property type="entry name" value="TruA"/>
    <property type="match status" value="1"/>
</dbReference>
<dbReference type="InterPro" id="IPR020097">
    <property type="entry name" value="PsdUridine_synth_TruA_a/b_dom"/>
</dbReference>